<sequence length="160" mass="17907">MINRSIWYGMVHEVPVLRRYSSINPQLVPRSPIQSPAATSATPWRYQAIQARVHCVSATCTLMPLLHLSFVPLPEYIFFVAAMSMMNTAAEQCAWFPQREGPRRTLVQRGSHHAQKGGIRPGRGRTPWRGSDLGTSAFGTEGDQEEGWDTFMSRSHTPPG</sequence>
<dbReference type="AlphaFoldDB" id="A0AA40BYM2"/>
<evidence type="ECO:0000313" key="3">
    <source>
        <dbReference type="Proteomes" id="UP001174934"/>
    </source>
</evidence>
<evidence type="ECO:0000313" key="2">
    <source>
        <dbReference type="EMBL" id="KAK0618323.1"/>
    </source>
</evidence>
<name>A0AA40BYM2_9PEZI</name>
<reference evidence="2" key="1">
    <citation type="submission" date="2023-06" db="EMBL/GenBank/DDBJ databases">
        <title>Genome-scale phylogeny and comparative genomics of the fungal order Sordariales.</title>
        <authorList>
            <consortium name="Lawrence Berkeley National Laboratory"/>
            <person name="Hensen N."/>
            <person name="Bonometti L."/>
            <person name="Westerberg I."/>
            <person name="Brannstrom I.O."/>
            <person name="Guillou S."/>
            <person name="Cros-Aarteil S."/>
            <person name="Calhoun S."/>
            <person name="Haridas S."/>
            <person name="Kuo A."/>
            <person name="Mondo S."/>
            <person name="Pangilinan J."/>
            <person name="Riley R."/>
            <person name="LaButti K."/>
            <person name="Andreopoulos B."/>
            <person name="Lipzen A."/>
            <person name="Chen C."/>
            <person name="Yanf M."/>
            <person name="Daum C."/>
            <person name="Ng V."/>
            <person name="Clum A."/>
            <person name="Steindorff A."/>
            <person name="Ohm R."/>
            <person name="Martin F."/>
            <person name="Silar P."/>
            <person name="Natvig D."/>
            <person name="Lalanne C."/>
            <person name="Gautier V."/>
            <person name="Ament-velasquez S.L."/>
            <person name="Kruys A."/>
            <person name="Hutchinson M.I."/>
            <person name="Powell A.J."/>
            <person name="Barry K."/>
            <person name="Miller A.N."/>
            <person name="Grigoriev I.V."/>
            <person name="Debuchy R."/>
            <person name="Gladieux P."/>
            <person name="Thoren M.H."/>
            <person name="Johannesson H."/>
        </authorList>
    </citation>
    <scope>NUCLEOTIDE SEQUENCE</scope>
    <source>
        <strain evidence="2">SMH3391-2</strain>
    </source>
</reference>
<organism evidence="2 3">
    <name type="scientific">Bombardia bombarda</name>
    <dbReference type="NCBI Taxonomy" id="252184"/>
    <lineage>
        <taxon>Eukaryota</taxon>
        <taxon>Fungi</taxon>
        <taxon>Dikarya</taxon>
        <taxon>Ascomycota</taxon>
        <taxon>Pezizomycotina</taxon>
        <taxon>Sordariomycetes</taxon>
        <taxon>Sordariomycetidae</taxon>
        <taxon>Sordariales</taxon>
        <taxon>Lasiosphaeriaceae</taxon>
        <taxon>Bombardia</taxon>
    </lineage>
</organism>
<gene>
    <name evidence="2" type="ORF">B0T17DRAFT_509867</name>
</gene>
<accession>A0AA40BYM2</accession>
<proteinExistence type="predicted"/>
<dbReference type="EMBL" id="JAULSR010000005">
    <property type="protein sequence ID" value="KAK0618323.1"/>
    <property type="molecule type" value="Genomic_DNA"/>
</dbReference>
<dbReference type="Proteomes" id="UP001174934">
    <property type="component" value="Unassembled WGS sequence"/>
</dbReference>
<feature type="region of interest" description="Disordered" evidence="1">
    <location>
        <begin position="109"/>
        <end position="160"/>
    </location>
</feature>
<comment type="caution">
    <text evidence="2">The sequence shown here is derived from an EMBL/GenBank/DDBJ whole genome shotgun (WGS) entry which is preliminary data.</text>
</comment>
<protein>
    <submittedName>
        <fullName evidence="2">Uncharacterized protein</fullName>
    </submittedName>
</protein>
<keyword evidence="3" id="KW-1185">Reference proteome</keyword>
<evidence type="ECO:0000256" key="1">
    <source>
        <dbReference type="SAM" id="MobiDB-lite"/>
    </source>
</evidence>